<dbReference type="InterPro" id="IPR013785">
    <property type="entry name" value="Aldolase_TIM"/>
</dbReference>
<proteinExistence type="inferred from homology"/>
<keyword evidence="4" id="KW-0560">Oxidoreductase</keyword>
<keyword evidence="2" id="KW-0285">Flavoprotein</keyword>
<dbReference type="OrthoDB" id="1663137at2759"/>
<dbReference type="PANTHER" id="PTHR43656">
    <property type="entry name" value="BINDING OXIDOREDUCTASE, PUTATIVE (AFU_ORTHOLOGUE AFUA_2G08260)-RELATED"/>
    <property type="match status" value="1"/>
</dbReference>
<name>A0A8H8R490_9HELO</name>
<evidence type="ECO:0000256" key="2">
    <source>
        <dbReference type="ARBA" id="ARBA00022630"/>
    </source>
</evidence>
<gene>
    <name evidence="5" type="primary">nadA_0</name>
    <name evidence="5" type="ORF">LHYA1_G003272</name>
</gene>
<sequence length="166" mass="18726">MNFRTDEFGGSPAERAEIVLRIIRRIRAETSPSFTIGIKLNSVDASASSLDEVMTQISLVKDVGINYMEISGGSYEDPDMMKEPDQAPPVKKSTLQREAFFLTFAQTVRSHFPALILMASHRRIPYSDWHGSSSPIRRLRYYRYWSSCGRSPAAAERNYTELGDPG</sequence>
<dbReference type="PANTHER" id="PTHR43656:SF2">
    <property type="entry name" value="BINDING OXIDOREDUCTASE, PUTATIVE (AFU_ORTHOLOGUE AFUA_2G08260)-RELATED"/>
    <property type="match status" value="1"/>
</dbReference>
<protein>
    <submittedName>
        <fullName evidence="5">NADH-dependent flavin oxidoreductase nadA</fullName>
    </submittedName>
</protein>
<dbReference type="GO" id="GO:0016491">
    <property type="term" value="F:oxidoreductase activity"/>
    <property type="evidence" value="ECO:0007669"/>
    <property type="project" value="UniProtKB-KW"/>
</dbReference>
<organism evidence="5 6">
    <name type="scientific">Lachnellula hyalina</name>
    <dbReference type="NCBI Taxonomy" id="1316788"/>
    <lineage>
        <taxon>Eukaryota</taxon>
        <taxon>Fungi</taxon>
        <taxon>Dikarya</taxon>
        <taxon>Ascomycota</taxon>
        <taxon>Pezizomycotina</taxon>
        <taxon>Leotiomycetes</taxon>
        <taxon>Helotiales</taxon>
        <taxon>Lachnaceae</taxon>
        <taxon>Lachnellula</taxon>
    </lineage>
</organism>
<keyword evidence="6" id="KW-1185">Reference proteome</keyword>
<keyword evidence="3" id="KW-0288">FMN</keyword>
<evidence type="ECO:0000313" key="5">
    <source>
        <dbReference type="EMBL" id="TVY28243.1"/>
    </source>
</evidence>
<accession>A0A8H8R490</accession>
<dbReference type="Gene3D" id="3.20.20.70">
    <property type="entry name" value="Aldolase class I"/>
    <property type="match status" value="1"/>
</dbReference>
<dbReference type="GeneID" id="41983470"/>
<dbReference type="SUPFAM" id="SSF51395">
    <property type="entry name" value="FMN-linked oxidoreductases"/>
    <property type="match status" value="1"/>
</dbReference>
<evidence type="ECO:0000256" key="4">
    <source>
        <dbReference type="ARBA" id="ARBA00023002"/>
    </source>
</evidence>
<dbReference type="Proteomes" id="UP000431533">
    <property type="component" value="Unassembled WGS sequence"/>
</dbReference>
<dbReference type="EMBL" id="QGMH01000034">
    <property type="protein sequence ID" value="TVY28243.1"/>
    <property type="molecule type" value="Genomic_DNA"/>
</dbReference>
<reference evidence="5 6" key="1">
    <citation type="submission" date="2018-05" db="EMBL/GenBank/DDBJ databases">
        <title>Genome sequencing and assembly of the regulated plant pathogen Lachnellula willkommii and related sister species for the development of diagnostic species identification markers.</title>
        <authorList>
            <person name="Giroux E."/>
            <person name="Bilodeau G."/>
        </authorList>
    </citation>
    <scope>NUCLEOTIDE SEQUENCE [LARGE SCALE GENOMIC DNA]</scope>
    <source>
        <strain evidence="5 6">CBS 185.66</strain>
    </source>
</reference>
<comment type="caution">
    <text evidence="5">The sequence shown here is derived from an EMBL/GenBank/DDBJ whole genome shotgun (WGS) entry which is preliminary data.</text>
</comment>
<comment type="similarity">
    <text evidence="1">Belongs to the NADH:flavin oxidoreductase/NADH oxidase family.</text>
</comment>
<dbReference type="AlphaFoldDB" id="A0A8H8R490"/>
<evidence type="ECO:0000313" key="6">
    <source>
        <dbReference type="Proteomes" id="UP000431533"/>
    </source>
</evidence>
<dbReference type="InterPro" id="IPR051799">
    <property type="entry name" value="NADH_flavin_oxidoreductase"/>
</dbReference>
<evidence type="ECO:0000256" key="1">
    <source>
        <dbReference type="ARBA" id="ARBA00005979"/>
    </source>
</evidence>
<dbReference type="RefSeq" id="XP_031007031.1">
    <property type="nucleotide sequence ID" value="XM_031148246.1"/>
</dbReference>
<evidence type="ECO:0000256" key="3">
    <source>
        <dbReference type="ARBA" id="ARBA00022643"/>
    </source>
</evidence>